<dbReference type="PROSITE" id="PS50330">
    <property type="entry name" value="UIM"/>
    <property type="match status" value="1"/>
</dbReference>
<dbReference type="GO" id="GO:0043130">
    <property type="term" value="F:ubiquitin binding"/>
    <property type="evidence" value="ECO:0007669"/>
    <property type="project" value="TreeGrafter"/>
</dbReference>
<accession>A0A8B8K2R8</accession>
<feature type="compositionally biased region" description="Polar residues" evidence="2">
    <location>
        <begin position="144"/>
        <end position="161"/>
    </location>
</feature>
<dbReference type="InterPro" id="IPR050730">
    <property type="entry name" value="UBX_domain-protein"/>
</dbReference>
<dbReference type="PROSITE" id="PS50033">
    <property type="entry name" value="UBX"/>
    <property type="match status" value="1"/>
</dbReference>
<dbReference type="AlphaFoldDB" id="A0A8B8K2R8"/>
<dbReference type="CDD" id="cd14351">
    <property type="entry name" value="UBA_Ubx1_like"/>
    <property type="match status" value="1"/>
</dbReference>
<organism evidence="4 5">
    <name type="scientific">Abrus precatorius</name>
    <name type="common">Indian licorice</name>
    <name type="synonym">Glycine abrus</name>
    <dbReference type="NCBI Taxonomy" id="3816"/>
    <lineage>
        <taxon>Eukaryota</taxon>
        <taxon>Viridiplantae</taxon>
        <taxon>Streptophyta</taxon>
        <taxon>Embryophyta</taxon>
        <taxon>Tracheophyta</taxon>
        <taxon>Spermatophyta</taxon>
        <taxon>Magnoliopsida</taxon>
        <taxon>eudicotyledons</taxon>
        <taxon>Gunneridae</taxon>
        <taxon>Pentapetalae</taxon>
        <taxon>rosids</taxon>
        <taxon>fabids</taxon>
        <taxon>Fabales</taxon>
        <taxon>Fabaceae</taxon>
        <taxon>Papilionoideae</taxon>
        <taxon>50 kb inversion clade</taxon>
        <taxon>NPAAA clade</taxon>
        <taxon>indigoferoid/millettioid clade</taxon>
        <taxon>Abreae</taxon>
        <taxon>Abrus</taxon>
    </lineage>
</organism>
<gene>
    <name evidence="5" type="primary">LOC113851417</name>
</gene>
<feature type="domain" description="UBX" evidence="3">
    <location>
        <begin position="455"/>
        <end position="533"/>
    </location>
</feature>
<dbReference type="KEGG" id="aprc:113851417"/>
<dbReference type="InterPro" id="IPR003903">
    <property type="entry name" value="UIM_dom"/>
</dbReference>
<dbReference type="SMART" id="SM00166">
    <property type="entry name" value="UBX"/>
    <property type="match status" value="1"/>
</dbReference>
<feature type="region of interest" description="Disordered" evidence="2">
    <location>
        <begin position="411"/>
        <end position="432"/>
    </location>
</feature>
<dbReference type="Gene3D" id="3.10.20.90">
    <property type="entry name" value="Phosphatidylinositol 3-kinase Catalytic Subunit, Chain A, domain 1"/>
    <property type="match status" value="1"/>
</dbReference>
<name>A0A8B8K2R8_ABRPR</name>
<feature type="compositionally biased region" description="Polar residues" evidence="2">
    <location>
        <begin position="172"/>
        <end position="184"/>
    </location>
</feature>
<evidence type="ECO:0000313" key="4">
    <source>
        <dbReference type="Proteomes" id="UP000694853"/>
    </source>
</evidence>
<proteinExistence type="predicted"/>
<evidence type="ECO:0000259" key="3">
    <source>
        <dbReference type="PROSITE" id="PS50033"/>
    </source>
</evidence>
<dbReference type="SMART" id="SM00726">
    <property type="entry name" value="UIM"/>
    <property type="match status" value="2"/>
</dbReference>
<dbReference type="RefSeq" id="XP_027337684.1">
    <property type="nucleotide sequence ID" value="XM_027481883.1"/>
</dbReference>
<dbReference type="InterPro" id="IPR001012">
    <property type="entry name" value="UBX_dom"/>
</dbReference>
<evidence type="ECO:0000256" key="1">
    <source>
        <dbReference type="ARBA" id="ARBA00022786"/>
    </source>
</evidence>
<dbReference type="InterPro" id="IPR029071">
    <property type="entry name" value="Ubiquitin-like_domsf"/>
</dbReference>
<feature type="region of interest" description="Disordered" evidence="2">
    <location>
        <begin position="139"/>
        <end position="186"/>
    </location>
</feature>
<dbReference type="PANTHER" id="PTHR23322">
    <property type="entry name" value="FAS-ASSOCIATED PROTEIN"/>
    <property type="match status" value="1"/>
</dbReference>
<feature type="region of interest" description="Disordered" evidence="2">
    <location>
        <begin position="200"/>
        <end position="227"/>
    </location>
</feature>
<keyword evidence="4" id="KW-1185">Reference proteome</keyword>
<keyword evidence="1" id="KW-0833">Ubl conjugation pathway</keyword>
<dbReference type="SUPFAM" id="SSF54236">
    <property type="entry name" value="Ubiquitin-like"/>
    <property type="match status" value="1"/>
</dbReference>
<dbReference type="OrthoDB" id="1920064at2759"/>
<protein>
    <submittedName>
        <fullName evidence="5">Plant UBX domain-containing protein 8-like</fullName>
    </submittedName>
</protein>
<dbReference type="GeneID" id="113851417"/>
<dbReference type="Pfam" id="PF00789">
    <property type="entry name" value="UBX"/>
    <property type="match status" value="1"/>
</dbReference>
<sequence length="537" mass="58970">MATPEAVVAFMRITGAPEFVAVQKLEEYGGNLNEAVNAHFLEADRHILSGQGQDLSAAPHYNYSGASNQNNVGSRGIVPFLNAARSFRPSLLLDPNYRRELRDLYNGIGATAFTSHASPYTSHPGEARGVTAGISRAFEPRHQSGLSSTDAYVTGNVSSRGQGIHGTDDDQNAYTSTQSNTSDVPDNEIEEAMIQAAIEASKTQRREGSSWEQLDAFNDSSDGGLRQSHFQQEDDDLAHAISLSLETAEKEKALHELLAIEEKEGLGVHDSLAKGKKTNSSSLELGTSSNQNVAQDVAQPVVGHLLNHSAGGHSQGNEDVSLAEKWGGISYEELNEALLAENAFFGEISNHSSHKFSSLSDVQHHPEKYVDPKVQSLSCSTSQLLTETRLLKQQQDADYLASLRADKKKELNSCNKAETQSSKEEESHEKMLEKKELDKMLDKKEVRLSKEPLLDDENAITIVVRMPDGGRCERRFLKTDKLQLLFDFINIHGALKPGTYRVVKSYPRRAFSVNDSSSTLNEIGLSNKNEALFLELI</sequence>
<evidence type="ECO:0000313" key="5">
    <source>
        <dbReference type="RefSeq" id="XP_027337684.1"/>
    </source>
</evidence>
<dbReference type="Pfam" id="PF14555">
    <property type="entry name" value="UBA_4"/>
    <property type="match status" value="1"/>
</dbReference>
<reference evidence="5" key="2">
    <citation type="submission" date="2025-08" db="UniProtKB">
        <authorList>
            <consortium name="RefSeq"/>
        </authorList>
    </citation>
    <scope>IDENTIFICATION</scope>
    <source>
        <tissue evidence="5">Young leaves</tissue>
    </source>
</reference>
<evidence type="ECO:0000256" key="2">
    <source>
        <dbReference type="SAM" id="MobiDB-lite"/>
    </source>
</evidence>
<dbReference type="Proteomes" id="UP000694853">
    <property type="component" value="Unplaced"/>
</dbReference>
<dbReference type="PANTHER" id="PTHR23322:SF55">
    <property type="entry name" value="PLANT UBX DOMAIN-CONTAINING PROTEIN 9"/>
    <property type="match status" value="1"/>
</dbReference>
<feature type="compositionally biased region" description="Basic and acidic residues" evidence="2">
    <location>
        <begin position="421"/>
        <end position="432"/>
    </location>
</feature>
<dbReference type="CDD" id="cd01767">
    <property type="entry name" value="UBX"/>
    <property type="match status" value="1"/>
</dbReference>
<reference evidence="4" key="1">
    <citation type="journal article" date="2019" name="Toxins">
        <title>Detection of Abrin-Like and Prepropulchellin-Like Toxin Genes and Transcripts Using Whole Genome Sequencing and Full-Length Transcript Sequencing of Abrus precatorius.</title>
        <authorList>
            <person name="Hovde B.T."/>
            <person name="Daligault H.E."/>
            <person name="Hanschen E.R."/>
            <person name="Kunde Y.A."/>
            <person name="Johnson M.B."/>
            <person name="Starkenburg S.R."/>
            <person name="Johnson S.L."/>
        </authorList>
    </citation>
    <scope>NUCLEOTIDE SEQUENCE [LARGE SCALE GENOMIC DNA]</scope>
</reference>